<gene>
    <name evidence="4" type="ORF">SAMN05421659_10479</name>
</gene>
<keyword evidence="1" id="KW-0812">Transmembrane</keyword>
<dbReference type="RefSeq" id="WP_092451830.1">
    <property type="nucleotide sequence ID" value="NZ_FOJI01000004.1"/>
</dbReference>
<feature type="chain" id="PRO_5039383642" evidence="2">
    <location>
        <begin position="22"/>
        <end position="782"/>
    </location>
</feature>
<dbReference type="Pfam" id="PF09492">
    <property type="entry name" value="Pec_lyase"/>
    <property type="match status" value="1"/>
</dbReference>
<feature type="domain" description="Copper amine oxidase-like N-terminal" evidence="3">
    <location>
        <begin position="78"/>
        <end position="189"/>
    </location>
</feature>
<proteinExistence type="predicted"/>
<dbReference type="InterPro" id="IPR012669">
    <property type="entry name" value="Pectate_lyase"/>
</dbReference>
<dbReference type="OrthoDB" id="2068622at2"/>
<dbReference type="NCBIfam" id="TIGR01167">
    <property type="entry name" value="LPXTG_anchor"/>
    <property type="match status" value="1"/>
</dbReference>
<organism evidence="4 5">
    <name type="scientific">[Clostridium] fimetarium</name>
    <dbReference type="NCBI Taxonomy" id="99656"/>
    <lineage>
        <taxon>Bacteria</taxon>
        <taxon>Bacillati</taxon>
        <taxon>Bacillota</taxon>
        <taxon>Clostridia</taxon>
        <taxon>Lachnospirales</taxon>
        <taxon>Lachnospiraceae</taxon>
    </lineage>
</organism>
<keyword evidence="1" id="KW-0472">Membrane</keyword>
<evidence type="ECO:0000313" key="4">
    <source>
        <dbReference type="EMBL" id="SEW07949.1"/>
    </source>
</evidence>
<dbReference type="AlphaFoldDB" id="A0A1I0P1F2"/>
<feature type="transmembrane region" description="Helical" evidence="1">
    <location>
        <begin position="751"/>
        <end position="772"/>
    </location>
</feature>
<dbReference type="STRING" id="99656.SAMN05421659_10479"/>
<name>A0A1I0P1F2_9FIRM</name>
<dbReference type="GO" id="GO:0016829">
    <property type="term" value="F:lyase activity"/>
    <property type="evidence" value="ECO:0007669"/>
    <property type="project" value="UniProtKB-KW"/>
</dbReference>
<dbReference type="SUPFAM" id="SSF81853">
    <property type="entry name" value="Family 10 polysaccharide lyase"/>
    <property type="match status" value="1"/>
</dbReference>
<evidence type="ECO:0000256" key="1">
    <source>
        <dbReference type="SAM" id="Phobius"/>
    </source>
</evidence>
<evidence type="ECO:0000313" key="5">
    <source>
        <dbReference type="Proteomes" id="UP000199701"/>
    </source>
</evidence>
<accession>A0A1I0P1F2</accession>
<dbReference type="InterPro" id="IPR012854">
    <property type="entry name" value="Cu_amine_oxidase-like_N"/>
</dbReference>
<dbReference type="Gene3D" id="3.30.457.10">
    <property type="entry name" value="Copper amine oxidase-like, N-terminal domain"/>
    <property type="match status" value="1"/>
</dbReference>
<dbReference type="InterPro" id="IPR036582">
    <property type="entry name" value="Mao_N_sf"/>
</dbReference>
<dbReference type="Proteomes" id="UP000199701">
    <property type="component" value="Unassembled WGS sequence"/>
</dbReference>
<keyword evidence="4" id="KW-0456">Lyase</keyword>
<protein>
    <submittedName>
        <fullName evidence="4">Pectate lyase, PelA/Pel-15E family</fullName>
    </submittedName>
</protein>
<feature type="signal peptide" evidence="2">
    <location>
        <begin position="1"/>
        <end position="21"/>
    </location>
</feature>
<sequence>MNRILKKVLVGILTASMLVTVAPVVSQATTITKGRFDFSQMTVRRVWFNTNDPVFLIDNYNRVWLDENVNVLATGNYATITSAGDLMAPMKEMFKQIGVDYSESGNDITITMNGETLRLTIGSNDVVFNGNTLIDALSAAQIPKSVNAKTEYAAANTFLTQDYYVTYLPVAYILNKFGADIYLDSNIKSFYAAIPVINTSVTPSYSTAAQGYGSRYDGLLLETLTSDTAIADNIVALQNADGGFASLPSNMDMTQSDIVNKLGSLRDTSTLIDGATTAELKYLAKYITETNPADSKYQDVFKKGIQFLTDNQHATGAWQMSPTAAVGFNGNLEVGNGSTIAVLGLLSDVAVLNNQNYVFARKIVNVDIVKAAVLKGNDFLISTQMSNDGVKAGWASQYKADGTVTMGRTYERESVSSFTTKAVAQYLMTIHDPSVLVQEAINTSVTWLNSVKIVGKEVKSVADTSMNNGFDVYLVDGAGTWASNYAYDAATKLYKPLYSDVDPSRANQPYVNMYELKGINTTNDLILYATRTTISYYDNDLAVELSGSEFTNWKSYLSNGFPAIPTDPNVGDNTGTGSNPVITVPAGQVVDSSVFETIKANGSTVQINVTDPNGNIIASWAFDGNTINSFTPVALGVVINATSTNAQKLIDKANVANKSVVIHFDYSGELPGPAKVKVNVQDKFANGTQVKLYYFNESSGKLEFQNQIITVADGSAEFTITHCSDYVLSDVSLGDTLDNVKLPQTGDHTNIWLYIIIGVGALCMVGGLFVYNGMKKKTTTDK</sequence>
<dbReference type="Pfam" id="PF07833">
    <property type="entry name" value="Cu_amine_oxidN1"/>
    <property type="match status" value="1"/>
</dbReference>
<evidence type="ECO:0000259" key="3">
    <source>
        <dbReference type="Pfam" id="PF07833"/>
    </source>
</evidence>
<evidence type="ECO:0000256" key="2">
    <source>
        <dbReference type="SAM" id="SignalP"/>
    </source>
</evidence>
<keyword evidence="2" id="KW-0732">Signal</keyword>
<keyword evidence="5" id="KW-1185">Reference proteome</keyword>
<dbReference type="EMBL" id="FOJI01000004">
    <property type="protein sequence ID" value="SEW07949.1"/>
    <property type="molecule type" value="Genomic_DNA"/>
</dbReference>
<reference evidence="4 5" key="1">
    <citation type="submission" date="2016-10" db="EMBL/GenBank/DDBJ databases">
        <authorList>
            <person name="de Groot N.N."/>
        </authorList>
    </citation>
    <scope>NUCLEOTIDE SEQUENCE [LARGE SCALE GENOMIC DNA]</scope>
    <source>
        <strain evidence="4 5">DSM 9179</strain>
    </source>
</reference>
<dbReference type="Gene3D" id="1.50.10.20">
    <property type="match status" value="1"/>
</dbReference>
<keyword evidence="1" id="KW-1133">Transmembrane helix</keyword>